<accession>A0A1L6MYV3</accession>
<gene>
    <name evidence="1" type="ORF">BCY86_07930</name>
</gene>
<organism evidence="1 2">
    <name type="scientific">Pajaroellobacter abortibovis</name>
    <dbReference type="NCBI Taxonomy" id="1882918"/>
    <lineage>
        <taxon>Bacteria</taxon>
        <taxon>Pseudomonadati</taxon>
        <taxon>Myxococcota</taxon>
        <taxon>Polyangia</taxon>
        <taxon>Polyangiales</taxon>
        <taxon>Polyangiaceae</taxon>
    </lineage>
</organism>
<reference evidence="1 2" key="1">
    <citation type="submission" date="2016-08" db="EMBL/GenBank/DDBJ databases">
        <title>Identification and validation of antigenic proteins from Pajaroellobacter abortibovis using de-novo genome sequence assembly and reverse vaccinology.</title>
        <authorList>
            <person name="Welly B.T."/>
            <person name="Miller M.R."/>
            <person name="Stott J.L."/>
            <person name="Blanchard M.T."/>
            <person name="Islas-Trejo A.D."/>
            <person name="O'Rourke S.M."/>
            <person name="Young A.E."/>
            <person name="Medrano J.F."/>
            <person name="Van Eenennaam A.L."/>
        </authorList>
    </citation>
    <scope>NUCLEOTIDE SEQUENCE [LARGE SCALE GENOMIC DNA]</scope>
    <source>
        <strain evidence="1 2">BTF92-0548A/99-0131</strain>
    </source>
</reference>
<dbReference type="AlphaFoldDB" id="A0A1L6MYV3"/>
<evidence type="ECO:0000313" key="1">
    <source>
        <dbReference type="EMBL" id="APS00608.1"/>
    </source>
</evidence>
<evidence type="ECO:0000313" key="2">
    <source>
        <dbReference type="Proteomes" id="UP000185544"/>
    </source>
</evidence>
<protein>
    <submittedName>
        <fullName evidence="1">Uncharacterized protein</fullName>
    </submittedName>
</protein>
<dbReference type="KEGG" id="pabo:BCY86_07930"/>
<dbReference type="EMBL" id="CP016908">
    <property type="protein sequence ID" value="APS00608.1"/>
    <property type="molecule type" value="Genomic_DNA"/>
</dbReference>
<proteinExistence type="predicted"/>
<dbReference type="STRING" id="1882918.BCY86_07930"/>
<keyword evidence="2" id="KW-1185">Reference proteome</keyword>
<dbReference type="Proteomes" id="UP000185544">
    <property type="component" value="Chromosome"/>
</dbReference>
<name>A0A1L6MYV3_9BACT</name>
<sequence length="63" mass="7443">MSQLNYWKMESTDPAFKILFLIYICKNMKNESLLKVNLILVELLVYGSLSFYKAAVDFNWQIC</sequence>